<protein>
    <submittedName>
        <fullName evidence="3">Universal stress protein</fullName>
    </submittedName>
</protein>
<dbReference type="PANTHER" id="PTHR46268:SF6">
    <property type="entry name" value="UNIVERSAL STRESS PROTEIN UP12"/>
    <property type="match status" value="1"/>
</dbReference>
<evidence type="ECO:0000313" key="4">
    <source>
        <dbReference type="Proteomes" id="UP000253934"/>
    </source>
</evidence>
<keyword evidence="4" id="KW-1185">Reference proteome</keyword>
<dbReference type="InterPro" id="IPR006016">
    <property type="entry name" value="UspA"/>
</dbReference>
<evidence type="ECO:0000256" key="1">
    <source>
        <dbReference type="ARBA" id="ARBA00008791"/>
    </source>
</evidence>
<organism evidence="3 4">
    <name type="scientific">Spirobacillus cienkowskii</name>
    <dbReference type="NCBI Taxonomy" id="495820"/>
    <lineage>
        <taxon>Bacteria</taxon>
        <taxon>Pseudomonadati</taxon>
        <taxon>Bdellovibrionota</taxon>
        <taxon>Oligoflexia</taxon>
        <taxon>Silvanigrellales</taxon>
        <taxon>Spirobacillus</taxon>
    </lineage>
</organism>
<reference evidence="3" key="1">
    <citation type="submission" date="2018-04" db="EMBL/GenBank/DDBJ databases">
        <title>Draft genome sequence of the Candidatus Spirobacillus cienkowskii, a pathogen of freshwater Daphnia species, reconstructed from hemolymph metagenomic reads.</title>
        <authorList>
            <person name="Bresciani L."/>
            <person name="Lemos L.N."/>
            <person name="Wale N."/>
            <person name="Lin J.Y."/>
            <person name="Fernandes G.R."/>
            <person name="Duffy M.A."/>
            <person name="Rodrigues J.M."/>
        </authorList>
    </citation>
    <scope>NUCLEOTIDE SEQUENCE [LARGE SCALE GENOMIC DNA]</scope>
    <source>
        <strain evidence="3">Binning01</strain>
    </source>
</reference>
<dbReference type="PANTHER" id="PTHR46268">
    <property type="entry name" value="STRESS RESPONSE PROTEIN NHAX"/>
    <property type="match status" value="1"/>
</dbReference>
<dbReference type="InterPro" id="IPR014729">
    <property type="entry name" value="Rossmann-like_a/b/a_fold"/>
</dbReference>
<dbReference type="AlphaFoldDB" id="A0A369KQJ7"/>
<proteinExistence type="inferred from homology"/>
<dbReference type="Pfam" id="PF00582">
    <property type="entry name" value="Usp"/>
    <property type="match status" value="2"/>
</dbReference>
<feature type="domain" description="UspA" evidence="2">
    <location>
        <begin position="5"/>
        <end position="159"/>
    </location>
</feature>
<feature type="domain" description="UspA" evidence="2">
    <location>
        <begin position="173"/>
        <end position="321"/>
    </location>
</feature>
<evidence type="ECO:0000259" key="2">
    <source>
        <dbReference type="Pfam" id="PF00582"/>
    </source>
</evidence>
<gene>
    <name evidence="3" type="ORF">DCC88_02810</name>
</gene>
<dbReference type="EMBL" id="QOVW01000019">
    <property type="protein sequence ID" value="RDB36891.1"/>
    <property type="molecule type" value="Genomic_DNA"/>
</dbReference>
<accession>A0A369KQJ7</accession>
<dbReference type="Proteomes" id="UP000253934">
    <property type="component" value="Unassembled WGS sequence"/>
</dbReference>
<sequence length="327" mass="37370">MSLIRKILCVTDLSSFSKNAEIVSLRLAEKLKAQLTVLSCGDFYKHDSNYFLDENIVPSQTEVPYTAEYLKFIEQKKMITLEHIESLAKKYKIKMPENINYEIRLENEVIAALDIIEESAYSFDLVVVTKQDYNFWERLLFGSPASEIREECKISTLLLPRNEQWIEWLPNGIVVASSLTEDSALAEEYGAELGQKLHGYLSIMHVVDTVNLHFDMNVSHVFPIDYIPSQIQTETIEEVKKIKNKELTKIKQKLVNDFNLTKIKTHLHIGRVGEEILHYINNDSENNLLIIGARKGNALAKFLLGSKTSALEESCLIPILIAQKSYS</sequence>
<evidence type="ECO:0000313" key="3">
    <source>
        <dbReference type="EMBL" id="RDB36891.1"/>
    </source>
</evidence>
<dbReference type="CDD" id="cd00293">
    <property type="entry name" value="USP-like"/>
    <property type="match status" value="2"/>
</dbReference>
<dbReference type="Gene3D" id="3.40.50.620">
    <property type="entry name" value="HUPs"/>
    <property type="match status" value="2"/>
</dbReference>
<comment type="similarity">
    <text evidence="1">Belongs to the universal stress protein A family.</text>
</comment>
<dbReference type="SUPFAM" id="SSF52402">
    <property type="entry name" value="Adenine nucleotide alpha hydrolases-like"/>
    <property type="match status" value="2"/>
</dbReference>
<comment type="caution">
    <text evidence="3">The sequence shown here is derived from an EMBL/GenBank/DDBJ whole genome shotgun (WGS) entry which is preliminary data.</text>
</comment>
<name>A0A369KQJ7_9BACT</name>